<evidence type="ECO:0000256" key="2">
    <source>
        <dbReference type="ARBA" id="ARBA00022857"/>
    </source>
</evidence>
<feature type="domain" description="NADP-dependent oxidoreductase" evidence="3">
    <location>
        <begin position="72"/>
        <end position="336"/>
    </location>
</feature>
<dbReference type="Proteomes" id="UP000280104">
    <property type="component" value="Chromosome II"/>
</dbReference>
<dbReference type="EMBL" id="LS480641">
    <property type="protein sequence ID" value="SPT15415.1"/>
    <property type="molecule type" value="Genomic_DNA"/>
</dbReference>
<accession>A0A7H4L9X7</accession>
<evidence type="ECO:0000259" key="3">
    <source>
        <dbReference type="Pfam" id="PF00248"/>
    </source>
</evidence>
<dbReference type="InterPro" id="IPR020471">
    <property type="entry name" value="AKR"/>
</dbReference>
<dbReference type="FunFam" id="3.20.20.100:FF:000013">
    <property type="entry name" value="NADPH-dependent codeinone reductase 1-1"/>
    <property type="match status" value="1"/>
</dbReference>
<dbReference type="PRINTS" id="PR00069">
    <property type="entry name" value="ALDKETRDTASE"/>
</dbReference>
<dbReference type="PROSITE" id="PS00063">
    <property type="entry name" value="ALDOKETO_REDUCTASE_3"/>
    <property type="match status" value="1"/>
</dbReference>
<evidence type="ECO:0000256" key="1">
    <source>
        <dbReference type="ARBA" id="ARBA00007905"/>
    </source>
</evidence>
<dbReference type="AlphaFoldDB" id="A0A7H4L9X7"/>
<sequence>MATTTFLFTHSLSYARALFKGVPFMQPAGQVKRPTPTPTQTSTKSKLPTTMATTAIPCVTLNTGHEMPVLGFGTGSSRVPADLPDTIVHAVRLGYRHLDTAAMYGTEPAVGAAVAEAVRSGAGGISSREDLFVTSKLGIPNARPGRVVPALRESLARLGLDYLDLFLVHWPVAADNPADKATLAEFDMEGVWRGMEECRRLGLARSVGVSNFSAAKMERLLALAAVPPAVNQVELNVGWRQEKVREVCARHGVVVSAYSPLGAYGASWGSDAVMHSGVMHHVAAAKAKTVAQVALRWVYEQGVCFVARSFNKERLKQNMDIFVDWELSDEDKAMIATIPQKRACQGDYFVSPDGPYKSLEELWDGEM</sequence>
<evidence type="ECO:0000313" key="4">
    <source>
        <dbReference type="EMBL" id="SPT15415.1"/>
    </source>
</evidence>
<comment type="similarity">
    <text evidence="1">Belongs to the aldo/keto reductase family.</text>
</comment>
<protein>
    <recommendedName>
        <fullName evidence="3">NADP-dependent oxidoreductase domain-containing protein</fullName>
    </recommendedName>
</protein>
<dbReference type="PROSITE" id="PS00798">
    <property type="entry name" value="ALDOKETO_REDUCTASE_1"/>
    <property type="match status" value="1"/>
</dbReference>
<organism evidence="4 5">
    <name type="scientific">Triticum aestivum</name>
    <name type="common">Wheat</name>
    <dbReference type="NCBI Taxonomy" id="4565"/>
    <lineage>
        <taxon>Eukaryota</taxon>
        <taxon>Viridiplantae</taxon>
        <taxon>Streptophyta</taxon>
        <taxon>Embryophyta</taxon>
        <taxon>Tracheophyta</taxon>
        <taxon>Spermatophyta</taxon>
        <taxon>Magnoliopsida</taxon>
        <taxon>Liliopsida</taxon>
        <taxon>Poales</taxon>
        <taxon>Poaceae</taxon>
        <taxon>BOP clade</taxon>
        <taxon>Pooideae</taxon>
        <taxon>Triticodae</taxon>
        <taxon>Triticeae</taxon>
        <taxon>Triticinae</taxon>
        <taxon>Triticum</taxon>
    </lineage>
</organism>
<gene>
    <name evidence="4" type="ORF">CAMPLR22A2D_LOCUS3</name>
</gene>
<dbReference type="Pfam" id="PF00248">
    <property type="entry name" value="Aldo_ket_red"/>
    <property type="match status" value="1"/>
</dbReference>
<dbReference type="InterPro" id="IPR018170">
    <property type="entry name" value="Aldo/ket_reductase_CS"/>
</dbReference>
<proteinExistence type="inferred from homology"/>
<dbReference type="InterPro" id="IPR036812">
    <property type="entry name" value="NAD(P)_OxRdtase_dom_sf"/>
</dbReference>
<dbReference type="SUPFAM" id="SSF51430">
    <property type="entry name" value="NAD(P)-linked oxidoreductase"/>
    <property type="match status" value="1"/>
</dbReference>
<reference evidence="4 5" key="1">
    <citation type="submission" date="2018-05" db="EMBL/GenBank/DDBJ databases">
        <authorList>
            <person name="Thind KAUR A."/>
        </authorList>
    </citation>
    <scope>NUCLEOTIDE SEQUENCE [LARGE SCALE GENOMIC DNA]</scope>
</reference>
<dbReference type="PROSITE" id="PS00062">
    <property type="entry name" value="ALDOKETO_REDUCTASE_2"/>
    <property type="match status" value="1"/>
</dbReference>
<keyword evidence="2" id="KW-0521">NADP</keyword>
<dbReference type="PANTHER" id="PTHR11732">
    <property type="entry name" value="ALDO/KETO REDUCTASE"/>
    <property type="match status" value="1"/>
</dbReference>
<dbReference type="InterPro" id="IPR023210">
    <property type="entry name" value="NADP_OxRdtase_dom"/>
</dbReference>
<dbReference type="GO" id="GO:0016491">
    <property type="term" value="F:oxidoreductase activity"/>
    <property type="evidence" value="ECO:0007669"/>
    <property type="project" value="InterPro"/>
</dbReference>
<name>A0A7H4L9X7_WHEAT</name>
<evidence type="ECO:0000313" key="5">
    <source>
        <dbReference type="Proteomes" id="UP000280104"/>
    </source>
</evidence>
<dbReference type="Gene3D" id="3.20.20.100">
    <property type="entry name" value="NADP-dependent oxidoreductase domain"/>
    <property type="match status" value="1"/>
</dbReference>